<feature type="compositionally biased region" description="Basic residues" evidence="1">
    <location>
        <begin position="383"/>
        <end position="394"/>
    </location>
</feature>
<dbReference type="InterPro" id="IPR004332">
    <property type="entry name" value="Transposase_MuDR"/>
</dbReference>
<organism evidence="3 4">
    <name type="scientific">Paspalum notatum var. saurae</name>
    <dbReference type="NCBI Taxonomy" id="547442"/>
    <lineage>
        <taxon>Eukaryota</taxon>
        <taxon>Viridiplantae</taxon>
        <taxon>Streptophyta</taxon>
        <taxon>Embryophyta</taxon>
        <taxon>Tracheophyta</taxon>
        <taxon>Spermatophyta</taxon>
        <taxon>Magnoliopsida</taxon>
        <taxon>Liliopsida</taxon>
        <taxon>Poales</taxon>
        <taxon>Poaceae</taxon>
        <taxon>PACMAD clade</taxon>
        <taxon>Panicoideae</taxon>
        <taxon>Andropogonodae</taxon>
        <taxon>Paspaleae</taxon>
        <taxon>Paspalinae</taxon>
        <taxon>Paspalum</taxon>
    </lineage>
</organism>
<proteinExistence type="predicted"/>
<gene>
    <name evidence="3" type="ORF">U9M48_037225</name>
</gene>
<feature type="region of interest" description="Disordered" evidence="1">
    <location>
        <begin position="383"/>
        <end position="435"/>
    </location>
</feature>
<feature type="domain" description="Transposase MuDR plant" evidence="2">
    <location>
        <begin position="193"/>
        <end position="244"/>
    </location>
</feature>
<evidence type="ECO:0000256" key="1">
    <source>
        <dbReference type="SAM" id="MobiDB-lite"/>
    </source>
</evidence>
<protein>
    <recommendedName>
        <fullName evidence="2">Transposase MuDR plant domain-containing protein</fullName>
    </recommendedName>
</protein>
<reference evidence="3 4" key="1">
    <citation type="submission" date="2024-02" db="EMBL/GenBank/DDBJ databases">
        <title>High-quality chromosome-scale genome assembly of Pensacola bahiagrass (Paspalum notatum Flugge var. saurae).</title>
        <authorList>
            <person name="Vega J.M."/>
            <person name="Podio M."/>
            <person name="Orjuela J."/>
            <person name="Siena L.A."/>
            <person name="Pessino S.C."/>
            <person name="Combes M.C."/>
            <person name="Mariac C."/>
            <person name="Albertini E."/>
            <person name="Pupilli F."/>
            <person name="Ortiz J.P.A."/>
            <person name="Leblanc O."/>
        </authorList>
    </citation>
    <scope>NUCLEOTIDE SEQUENCE [LARGE SCALE GENOMIC DNA]</scope>
    <source>
        <strain evidence="3">R1</strain>
        <tissue evidence="3">Leaf</tissue>
    </source>
</reference>
<evidence type="ECO:0000313" key="3">
    <source>
        <dbReference type="EMBL" id="WVZ90988.1"/>
    </source>
</evidence>
<sequence length="435" mass="48221">MAAVKMCGGDVMNGDVDYHCHTLNKLEEDLAARVLWGSSQQPTFAEFDTCSSGERKLVDDVSLALAFSLSEKNLMVYGDFVDKPRDFICNSTVTEGAMNNVWTENTSTSNHVAVGEVIDWNVLEIDPIAEEQAGAVIPIIDEDALYAFVSLRAEDERAKKAKWTYNLQDAEILVDDRIPGEDIVRYDMEDPPMAVGSRYASMNEFRAAVRQHAIKGQFEFRGYCRADGCPWSIVARLMADGKQVRVTLNKEKKFCSSTSRVKTTMASYHRVAEKAIPFLKKDQNMGATKISKLQKELEDKYQVTIGRMQMLMEGSPRTTEANNSPGPLTRSNMQTMERAIATDEGNTSPGPVTRSQMQMLEVSTAGTSDCSTPRKQYYKIVKKKITPRKSKKLQKPSGVQSRLGACPQGHLRVGGSHEKGQGQSRNFTSAGKVGL</sequence>
<dbReference type="AlphaFoldDB" id="A0AAQ3X9Q7"/>
<keyword evidence="4" id="KW-1185">Reference proteome</keyword>
<evidence type="ECO:0000313" key="4">
    <source>
        <dbReference type="Proteomes" id="UP001341281"/>
    </source>
</evidence>
<name>A0AAQ3X9Q7_PASNO</name>
<evidence type="ECO:0000259" key="2">
    <source>
        <dbReference type="Pfam" id="PF03108"/>
    </source>
</evidence>
<accession>A0AAQ3X9Q7</accession>
<dbReference type="Proteomes" id="UP001341281">
    <property type="component" value="Chromosome 08"/>
</dbReference>
<dbReference type="Pfam" id="PF03108">
    <property type="entry name" value="DBD_Tnp_Mut"/>
    <property type="match status" value="1"/>
</dbReference>
<dbReference type="EMBL" id="CP144752">
    <property type="protein sequence ID" value="WVZ90988.1"/>
    <property type="molecule type" value="Genomic_DNA"/>
</dbReference>